<accession>A0A2W1NNH8</accession>
<dbReference type="SUPFAM" id="SSF158446">
    <property type="entry name" value="IVS-encoded protein-like"/>
    <property type="match status" value="1"/>
</dbReference>
<reference evidence="1 2" key="1">
    <citation type="submission" date="2018-06" db="EMBL/GenBank/DDBJ databases">
        <title>The draft genome sequence of Crocinitomix sp. SM1701.</title>
        <authorList>
            <person name="Zhang X."/>
        </authorList>
    </citation>
    <scope>NUCLEOTIDE SEQUENCE [LARGE SCALE GENOMIC DNA]</scope>
    <source>
        <strain evidence="1 2">SM1701</strain>
    </source>
</reference>
<dbReference type="InterPro" id="IPR012657">
    <property type="entry name" value="23S_rRNA-intervening_sequence"/>
</dbReference>
<dbReference type="AlphaFoldDB" id="A0A2W1NNH8"/>
<dbReference type="Proteomes" id="UP000249248">
    <property type="component" value="Unassembled WGS sequence"/>
</dbReference>
<dbReference type="PANTHER" id="PTHR38471:SF2">
    <property type="entry name" value="FOUR HELIX BUNDLE PROTEIN"/>
    <property type="match status" value="1"/>
</dbReference>
<organism evidence="1 2">
    <name type="scientific">Putridiphycobacter roseus</name>
    <dbReference type="NCBI Taxonomy" id="2219161"/>
    <lineage>
        <taxon>Bacteria</taxon>
        <taxon>Pseudomonadati</taxon>
        <taxon>Bacteroidota</taxon>
        <taxon>Flavobacteriia</taxon>
        <taxon>Flavobacteriales</taxon>
        <taxon>Crocinitomicaceae</taxon>
        <taxon>Putridiphycobacter</taxon>
    </lineage>
</organism>
<proteinExistence type="predicted"/>
<dbReference type="InterPro" id="IPR036583">
    <property type="entry name" value="23S_rRNA_IVS_sf"/>
</dbReference>
<evidence type="ECO:0000313" key="2">
    <source>
        <dbReference type="Proteomes" id="UP000249248"/>
    </source>
</evidence>
<name>A0A2W1NNH8_9FLAO</name>
<dbReference type="RefSeq" id="WP_111064195.1">
    <property type="nucleotide sequence ID" value="NZ_QKSB01000011.1"/>
</dbReference>
<evidence type="ECO:0000313" key="1">
    <source>
        <dbReference type="EMBL" id="PZE16148.1"/>
    </source>
</evidence>
<dbReference type="PANTHER" id="PTHR38471">
    <property type="entry name" value="FOUR HELIX BUNDLE PROTEIN"/>
    <property type="match status" value="1"/>
</dbReference>
<protein>
    <submittedName>
        <fullName evidence="1">Four helix bundle protein</fullName>
    </submittedName>
</protein>
<dbReference type="OrthoDB" id="5515766at2"/>
<keyword evidence="2" id="KW-1185">Reference proteome</keyword>
<dbReference type="Pfam" id="PF05635">
    <property type="entry name" value="23S_rRNA_IVP"/>
    <property type="match status" value="1"/>
</dbReference>
<dbReference type="NCBIfam" id="TIGR02436">
    <property type="entry name" value="four helix bundle protein"/>
    <property type="match status" value="1"/>
</dbReference>
<dbReference type="Gene3D" id="1.20.1440.60">
    <property type="entry name" value="23S rRNA-intervening sequence"/>
    <property type="match status" value="1"/>
</dbReference>
<comment type="caution">
    <text evidence="1">The sequence shown here is derived from an EMBL/GenBank/DDBJ whole genome shotgun (WGS) entry which is preliminary data.</text>
</comment>
<sequence length="117" mass="13627">MFDFEKLEVYSKAKRFNKSVTIFLASSKVDKTTKDQLRRASFSILLNIAEGSGRFTKPDKRNFYIIARGSAFECVAIFDYLKDMDSIDESVFRQYYTYLEEISKMLFALIKGLSKQI</sequence>
<gene>
    <name evidence="1" type="ORF">DNU06_14375</name>
</gene>
<dbReference type="CDD" id="cd16377">
    <property type="entry name" value="23S_rRNA_IVP_like"/>
    <property type="match status" value="1"/>
</dbReference>
<dbReference type="EMBL" id="QKSB01000011">
    <property type="protein sequence ID" value="PZE16148.1"/>
    <property type="molecule type" value="Genomic_DNA"/>
</dbReference>